<organism evidence="6 7">
    <name type="scientific">Roseovarius nubinhibens</name>
    <dbReference type="NCBI Taxonomy" id="314263"/>
    <lineage>
        <taxon>Bacteria</taxon>
        <taxon>Pseudomonadati</taxon>
        <taxon>Pseudomonadota</taxon>
        <taxon>Alphaproteobacteria</taxon>
        <taxon>Rhodobacterales</taxon>
        <taxon>Roseobacteraceae</taxon>
        <taxon>Roseovarius</taxon>
    </lineage>
</organism>
<dbReference type="InterPro" id="IPR005119">
    <property type="entry name" value="LysR_subst-bd"/>
</dbReference>
<dbReference type="PANTHER" id="PTHR30427">
    <property type="entry name" value="TRANSCRIPTIONAL ACTIVATOR PROTEIN LYSR"/>
    <property type="match status" value="1"/>
</dbReference>
<dbReference type="RefSeq" id="WP_339855979.1">
    <property type="nucleotide sequence ID" value="NZ_CAXAXR010000029.1"/>
</dbReference>
<keyword evidence="3" id="KW-0238">DNA-binding</keyword>
<comment type="caution">
    <text evidence="6">The sequence shown here is derived from an EMBL/GenBank/DDBJ whole genome shotgun (WGS) entry which is preliminary data.</text>
</comment>
<evidence type="ECO:0000313" key="7">
    <source>
        <dbReference type="Proteomes" id="UP000264719"/>
    </source>
</evidence>
<dbReference type="SUPFAM" id="SSF53850">
    <property type="entry name" value="Periplasmic binding protein-like II"/>
    <property type="match status" value="1"/>
</dbReference>
<keyword evidence="2" id="KW-0805">Transcription regulation</keyword>
<comment type="similarity">
    <text evidence="1">Belongs to the LysR transcriptional regulatory family.</text>
</comment>
<dbReference type="GO" id="GO:0043565">
    <property type="term" value="F:sequence-specific DNA binding"/>
    <property type="evidence" value="ECO:0007669"/>
    <property type="project" value="TreeGrafter"/>
</dbReference>
<evidence type="ECO:0000313" key="6">
    <source>
        <dbReference type="EMBL" id="HAR51813.1"/>
    </source>
</evidence>
<evidence type="ECO:0000259" key="5">
    <source>
        <dbReference type="PROSITE" id="PS50931"/>
    </source>
</evidence>
<evidence type="ECO:0000256" key="3">
    <source>
        <dbReference type="ARBA" id="ARBA00023125"/>
    </source>
</evidence>
<dbReference type="Pfam" id="PF00126">
    <property type="entry name" value="HTH_1"/>
    <property type="match status" value="1"/>
</dbReference>
<evidence type="ECO:0000256" key="4">
    <source>
        <dbReference type="ARBA" id="ARBA00023163"/>
    </source>
</evidence>
<dbReference type="Gene3D" id="3.40.190.290">
    <property type="match status" value="1"/>
</dbReference>
<dbReference type="PANTHER" id="PTHR30427:SF1">
    <property type="entry name" value="TRANSCRIPTIONAL ACTIVATOR PROTEIN LYSR"/>
    <property type="match status" value="1"/>
</dbReference>
<dbReference type="InterPro" id="IPR000847">
    <property type="entry name" value="LysR_HTH_N"/>
</dbReference>
<dbReference type="GO" id="GO:0003700">
    <property type="term" value="F:DNA-binding transcription factor activity"/>
    <property type="evidence" value="ECO:0007669"/>
    <property type="project" value="InterPro"/>
</dbReference>
<dbReference type="Pfam" id="PF03466">
    <property type="entry name" value="LysR_substrate"/>
    <property type="match status" value="1"/>
</dbReference>
<protein>
    <recommendedName>
        <fullName evidence="5">HTH lysR-type domain-containing protein</fullName>
    </recommendedName>
</protein>
<dbReference type="Proteomes" id="UP000264719">
    <property type="component" value="Unassembled WGS sequence"/>
</dbReference>
<evidence type="ECO:0000256" key="2">
    <source>
        <dbReference type="ARBA" id="ARBA00023015"/>
    </source>
</evidence>
<dbReference type="AlphaFoldDB" id="A0A348WBA1"/>
<feature type="domain" description="HTH lysR-type" evidence="5">
    <location>
        <begin position="5"/>
        <end position="62"/>
    </location>
</feature>
<dbReference type="CDD" id="cd05466">
    <property type="entry name" value="PBP2_LTTR_substrate"/>
    <property type="match status" value="1"/>
</dbReference>
<gene>
    <name evidence="6" type="ORF">DCS45_08045</name>
</gene>
<dbReference type="EMBL" id="DMVW01000083">
    <property type="protein sequence ID" value="HAR51813.1"/>
    <property type="molecule type" value="Genomic_DNA"/>
</dbReference>
<keyword evidence="4" id="KW-0804">Transcription</keyword>
<proteinExistence type="inferred from homology"/>
<dbReference type="InterPro" id="IPR036390">
    <property type="entry name" value="WH_DNA-bd_sf"/>
</dbReference>
<reference evidence="6 7" key="1">
    <citation type="journal article" date="2018" name="Nat. Biotechnol.">
        <title>A standardized bacterial taxonomy based on genome phylogeny substantially revises the tree of life.</title>
        <authorList>
            <person name="Parks D.H."/>
            <person name="Chuvochina M."/>
            <person name="Waite D.W."/>
            <person name="Rinke C."/>
            <person name="Skarshewski A."/>
            <person name="Chaumeil P.A."/>
            <person name="Hugenholtz P."/>
        </authorList>
    </citation>
    <scope>NUCLEOTIDE SEQUENCE [LARGE SCALE GENOMIC DNA]</scope>
    <source>
        <strain evidence="6">UBA9169</strain>
    </source>
</reference>
<accession>A0A348WBA1</accession>
<dbReference type="GO" id="GO:0010628">
    <property type="term" value="P:positive regulation of gene expression"/>
    <property type="evidence" value="ECO:0007669"/>
    <property type="project" value="TreeGrafter"/>
</dbReference>
<name>A0A348WBA1_9RHOB</name>
<dbReference type="Gene3D" id="1.10.10.10">
    <property type="entry name" value="Winged helix-like DNA-binding domain superfamily/Winged helix DNA-binding domain"/>
    <property type="match status" value="1"/>
</dbReference>
<evidence type="ECO:0000256" key="1">
    <source>
        <dbReference type="ARBA" id="ARBA00009437"/>
    </source>
</evidence>
<dbReference type="InterPro" id="IPR036388">
    <property type="entry name" value="WH-like_DNA-bd_sf"/>
</dbReference>
<sequence length="303" mass="33234">MPQQIKIEWLVAFNAVLLTGTITDAAVKVLRTQPQVSRMIRALEEATGLNLFKREGRRLIPTPAALGLAEYIAPTLKMLDGLEAFAEDTRQRRNAPLVACAEPFFMQALVPAALEQLAPAEDRRFGIDLCLRRIGLWHNHSDADFAIVALPFPQTDFHIRPFAEAETLLVTPPGHPLADQERVNISQIADQPFIALRPTTLLRARIDERIAAASFRLQPRLETDSGSLAVDLASRGIGLTIADPLVTLAQRQTGIGMVRLDPPIHLRYGFLLRSSDPSPAVERALGIVSQTAVELGQGLVTLL</sequence>
<dbReference type="PROSITE" id="PS50931">
    <property type="entry name" value="HTH_LYSR"/>
    <property type="match status" value="1"/>
</dbReference>
<dbReference type="SUPFAM" id="SSF46785">
    <property type="entry name" value="Winged helix' DNA-binding domain"/>
    <property type="match status" value="1"/>
</dbReference>